<evidence type="ECO:0000313" key="10">
    <source>
        <dbReference type="Proteomes" id="UP000000719"/>
    </source>
</evidence>
<dbReference type="STRING" id="373903.Hore_19690"/>
<comment type="catalytic activity">
    <reaction evidence="1">
        <text>ATP + protein L-histidine = ADP + protein N-phospho-L-histidine.</text>
        <dbReference type="EC" id="2.7.13.3"/>
    </reaction>
</comment>
<sequence>MRKSILAITKNSFKSGIIGIGISLMFFFSFSGFSKTDNPFLLFIIYVIFGYIVGFLISISSQSVIYIAANFSLPVISNVLGRSFITYLASSLVFYLCGLIFFPLIGVPFSFNLYISLGVGIGSVMISLFFYVLEQQQEKLELEKENKKLAIIEERNRIARELHDSVSQNLFGINLNLNTLEVLIDEGDHDRVRKTVEDLKKMVQEVQTEMRLMIYELKPVHLREKDFFEALESLVELYRNRYNLKITTHLNGNENRVESEVQLALYRVAQEALNNIVKHADADKVSITLGIGNNGITMAIKDNGKGFNVGRVKAGSGRFGISGMKDRVNDVGGDFDIESQPGQGTTVKVSIH</sequence>
<feature type="transmembrane region" description="Helical" evidence="7">
    <location>
        <begin position="12"/>
        <end position="34"/>
    </location>
</feature>
<dbReference type="SUPFAM" id="SSF103473">
    <property type="entry name" value="MFS general substrate transporter"/>
    <property type="match status" value="1"/>
</dbReference>
<feature type="transmembrane region" description="Helical" evidence="7">
    <location>
        <begin position="85"/>
        <end position="105"/>
    </location>
</feature>
<evidence type="ECO:0000256" key="6">
    <source>
        <dbReference type="SAM" id="Coils"/>
    </source>
</evidence>
<reference evidence="9 10" key="1">
    <citation type="journal article" date="2009" name="PLoS ONE">
        <title>Genome analysis of the anaerobic thermohalophilic bacterium Halothermothrix orenii.</title>
        <authorList>
            <person name="Mavromatis K."/>
            <person name="Ivanova N."/>
            <person name="Anderson I."/>
            <person name="Lykidis A."/>
            <person name="Hooper S.D."/>
            <person name="Sun H."/>
            <person name="Kunin V."/>
            <person name="Lapidus A."/>
            <person name="Hugenholtz P."/>
            <person name="Patel B."/>
            <person name="Kyrpides N.C."/>
        </authorList>
    </citation>
    <scope>NUCLEOTIDE SEQUENCE [LARGE SCALE GENOMIC DNA]</scope>
    <source>
        <strain evidence="10">H 168 / OCM 544 / DSM 9562</strain>
    </source>
</reference>
<keyword evidence="7" id="KW-0812">Transmembrane</keyword>
<dbReference type="GO" id="GO:0000155">
    <property type="term" value="F:phosphorelay sensor kinase activity"/>
    <property type="evidence" value="ECO:0007669"/>
    <property type="project" value="InterPro"/>
</dbReference>
<gene>
    <name evidence="9" type="ordered locus">Hore_19690</name>
</gene>
<dbReference type="InterPro" id="IPR050482">
    <property type="entry name" value="Sensor_HK_TwoCompSys"/>
</dbReference>
<dbReference type="Pfam" id="PF02518">
    <property type="entry name" value="HATPase_c"/>
    <property type="match status" value="1"/>
</dbReference>
<keyword evidence="4 9" id="KW-0418">Kinase</keyword>
<evidence type="ECO:0000256" key="4">
    <source>
        <dbReference type="ARBA" id="ARBA00022777"/>
    </source>
</evidence>
<dbReference type="PANTHER" id="PTHR24421">
    <property type="entry name" value="NITRATE/NITRITE SENSOR PROTEIN NARX-RELATED"/>
    <property type="match status" value="1"/>
</dbReference>
<dbReference type="InterPro" id="IPR036890">
    <property type="entry name" value="HATPase_C_sf"/>
</dbReference>
<accession>B8CZJ7</accession>
<keyword evidence="6" id="KW-0175">Coiled coil</keyword>
<dbReference type="HOGENOM" id="CLU_642077_0_0_9"/>
<dbReference type="AlphaFoldDB" id="B8CZJ7"/>
<organism evidence="9 10">
    <name type="scientific">Halothermothrix orenii (strain H 168 / OCM 544 / DSM 9562)</name>
    <dbReference type="NCBI Taxonomy" id="373903"/>
    <lineage>
        <taxon>Bacteria</taxon>
        <taxon>Bacillati</taxon>
        <taxon>Bacillota</taxon>
        <taxon>Clostridia</taxon>
        <taxon>Halanaerobiales</taxon>
        <taxon>Halothermotrichaceae</taxon>
        <taxon>Halothermothrix</taxon>
    </lineage>
</organism>
<protein>
    <recommendedName>
        <fullName evidence="2">histidine kinase</fullName>
        <ecNumber evidence="2">2.7.13.3</ecNumber>
    </recommendedName>
</protein>
<dbReference type="Gene3D" id="1.20.5.1930">
    <property type="match status" value="1"/>
</dbReference>
<dbReference type="SUPFAM" id="SSF55874">
    <property type="entry name" value="ATPase domain of HSP90 chaperone/DNA topoisomerase II/histidine kinase"/>
    <property type="match status" value="1"/>
</dbReference>
<dbReference type="Gene3D" id="3.30.565.10">
    <property type="entry name" value="Histidine kinase-like ATPase, C-terminal domain"/>
    <property type="match status" value="1"/>
</dbReference>
<keyword evidence="7" id="KW-1133">Transmembrane helix</keyword>
<evidence type="ECO:0000313" key="9">
    <source>
        <dbReference type="EMBL" id="ACL70716.1"/>
    </source>
</evidence>
<dbReference type="SMART" id="SM00387">
    <property type="entry name" value="HATPase_c"/>
    <property type="match status" value="1"/>
</dbReference>
<evidence type="ECO:0000259" key="8">
    <source>
        <dbReference type="PROSITE" id="PS50109"/>
    </source>
</evidence>
<dbReference type="GO" id="GO:0046983">
    <property type="term" value="F:protein dimerization activity"/>
    <property type="evidence" value="ECO:0007669"/>
    <property type="project" value="InterPro"/>
</dbReference>
<evidence type="ECO:0000256" key="1">
    <source>
        <dbReference type="ARBA" id="ARBA00000085"/>
    </source>
</evidence>
<dbReference type="eggNOG" id="COG4585">
    <property type="taxonomic scope" value="Bacteria"/>
</dbReference>
<keyword evidence="7" id="KW-0472">Membrane</keyword>
<evidence type="ECO:0000256" key="7">
    <source>
        <dbReference type="SAM" id="Phobius"/>
    </source>
</evidence>
<dbReference type="InterPro" id="IPR003594">
    <property type="entry name" value="HATPase_dom"/>
</dbReference>
<feature type="transmembrane region" description="Helical" evidence="7">
    <location>
        <begin position="111"/>
        <end position="133"/>
    </location>
</feature>
<feature type="coiled-coil region" evidence="6">
    <location>
        <begin position="132"/>
        <end position="162"/>
    </location>
</feature>
<dbReference type="RefSeq" id="WP_015923685.1">
    <property type="nucleotide sequence ID" value="NC_011899.1"/>
</dbReference>
<evidence type="ECO:0000256" key="5">
    <source>
        <dbReference type="ARBA" id="ARBA00023012"/>
    </source>
</evidence>
<evidence type="ECO:0000256" key="2">
    <source>
        <dbReference type="ARBA" id="ARBA00012438"/>
    </source>
</evidence>
<dbReference type="InterPro" id="IPR005467">
    <property type="entry name" value="His_kinase_dom"/>
</dbReference>
<dbReference type="InterPro" id="IPR011712">
    <property type="entry name" value="Sig_transdc_His_kin_sub3_dim/P"/>
</dbReference>
<dbReference type="GO" id="GO:0016020">
    <property type="term" value="C:membrane"/>
    <property type="evidence" value="ECO:0007669"/>
    <property type="project" value="InterPro"/>
</dbReference>
<keyword evidence="3" id="KW-0808">Transferase</keyword>
<dbReference type="PROSITE" id="PS50109">
    <property type="entry name" value="HIS_KIN"/>
    <property type="match status" value="1"/>
</dbReference>
<keyword evidence="10" id="KW-1185">Reference proteome</keyword>
<evidence type="ECO:0000256" key="3">
    <source>
        <dbReference type="ARBA" id="ARBA00022679"/>
    </source>
</evidence>
<keyword evidence="5" id="KW-0902">Two-component regulatory system</keyword>
<dbReference type="CDD" id="cd16917">
    <property type="entry name" value="HATPase_UhpB-NarQ-NarX-like"/>
    <property type="match status" value="1"/>
</dbReference>
<feature type="transmembrane region" description="Helical" evidence="7">
    <location>
        <begin position="40"/>
        <end position="73"/>
    </location>
</feature>
<proteinExistence type="predicted"/>
<dbReference type="EMBL" id="CP001098">
    <property type="protein sequence ID" value="ACL70716.1"/>
    <property type="molecule type" value="Genomic_DNA"/>
</dbReference>
<dbReference type="Pfam" id="PF07730">
    <property type="entry name" value="HisKA_3"/>
    <property type="match status" value="1"/>
</dbReference>
<dbReference type="Proteomes" id="UP000000719">
    <property type="component" value="Chromosome"/>
</dbReference>
<dbReference type="OrthoDB" id="9781904at2"/>
<dbReference type="EC" id="2.7.13.3" evidence="2"/>
<dbReference type="KEGG" id="hor:Hore_19690"/>
<name>B8CZJ7_HALOH</name>
<dbReference type="InterPro" id="IPR036259">
    <property type="entry name" value="MFS_trans_sf"/>
</dbReference>
<feature type="domain" description="Histidine kinase" evidence="8">
    <location>
        <begin position="161"/>
        <end position="352"/>
    </location>
</feature>